<dbReference type="Proteomes" id="UP000601223">
    <property type="component" value="Unassembled WGS sequence"/>
</dbReference>
<name>A0A8J3JV15_9ACTN</name>
<dbReference type="EMBL" id="BONF01000048">
    <property type="protein sequence ID" value="GIF85578.1"/>
    <property type="molecule type" value="Genomic_DNA"/>
</dbReference>
<dbReference type="AlphaFoldDB" id="A0A8J3JV15"/>
<gene>
    <name evidence="3" type="ORF">Cba03nite_69270</name>
</gene>
<comment type="caution">
    <text evidence="3">The sequence shown here is derived from an EMBL/GenBank/DDBJ whole genome shotgun (WGS) entry which is preliminary data.</text>
</comment>
<accession>A0A8J3JV15</accession>
<organism evidence="3 4">
    <name type="scientific">Catellatospora bangladeshensis</name>
    <dbReference type="NCBI Taxonomy" id="310355"/>
    <lineage>
        <taxon>Bacteria</taxon>
        <taxon>Bacillati</taxon>
        <taxon>Actinomycetota</taxon>
        <taxon>Actinomycetes</taxon>
        <taxon>Micromonosporales</taxon>
        <taxon>Micromonosporaceae</taxon>
        <taxon>Catellatospora</taxon>
    </lineage>
</organism>
<feature type="region of interest" description="Disordered" evidence="1">
    <location>
        <begin position="1"/>
        <end position="43"/>
    </location>
</feature>
<evidence type="ECO:0000313" key="4">
    <source>
        <dbReference type="Proteomes" id="UP000601223"/>
    </source>
</evidence>
<evidence type="ECO:0008006" key="5">
    <source>
        <dbReference type="Google" id="ProtNLM"/>
    </source>
</evidence>
<reference evidence="3 4" key="1">
    <citation type="submission" date="2021-01" db="EMBL/GenBank/DDBJ databases">
        <title>Whole genome shotgun sequence of Catellatospora bangladeshensis NBRC 107357.</title>
        <authorList>
            <person name="Komaki H."/>
            <person name="Tamura T."/>
        </authorList>
    </citation>
    <scope>NUCLEOTIDE SEQUENCE [LARGE SCALE GENOMIC DNA]</scope>
    <source>
        <strain evidence="3 4">NBRC 107357</strain>
    </source>
</reference>
<dbReference type="Pfam" id="PF14017">
    <property type="entry name" value="DUF4233"/>
    <property type="match status" value="1"/>
</dbReference>
<evidence type="ECO:0000256" key="2">
    <source>
        <dbReference type="SAM" id="Phobius"/>
    </source>
</evidence>
<keyword evidence="4" id="KW-1185">Reference proteome</keyword>
<keyword evidence="2" id="KW-0472">Membrane</keyword>
<feature type="transmembrane region" description="Helical" evidence="2">
    <location>
        <begin position="53"/>
        <end position="75"/>
    </location>
</feature>
<dbReference type="InterPro" id="IPR025327">
    <property type="entry name" value="DUF4233"/>
</dbReference>
<evidence type="ECO:0000256" key="1">
    <source>
        <dbReference type="SAM" id="MobiDB-lite"/>
    </source>
</evidence>
<feature type="transmembrane region" description="Helical" evidence="2">
    <location>
        <begin position="82"/>
        <end position="102"/>
    </location>
</feature>
<feature type="transmembrane region" description="Helical" evidence="2">
    <location>
        <begin position="114"/>
        <end position="145"/>
    </location>
</feature>
<evidence type="ECO:0000313" key="3">
    <source>
        <dbReference type="EMBL" id="GIF85578.1"/>
    </source>
</evidence>
<sequence>MSRNGNPSEAAAGAAPEGPAGHGPGEAPERDVHLSLGGKPSGLRNPTRAVRGLGAGALVMEALVLLLALLPIWVLRPPGGSTLAMTLALIAVVVCVALSATLRHPWGWWAVSVFQVVLIALGFVHWAFAVVGVIFGLVWVYVLYARRTITGPSTR</sequence>
<feature type="compositionally biased region" description="Low complexity" evidence="1">
    <location>
        <begin position="9"/>
        <end position="19"/>
    </location>
</feature>
<proteinExistence type="predicted"/>
<keyword evidence="2" id="KW-1133">Transmembrane helix</keyword>
<protein>
    <recommendedName>
        <fullName evidence="5">DUF4233 domain-containing protein</fullName>
    </recommendedName>
</protein>
<keyword evidence="2" id="KW-0812">Transmembrane</keyword>
<dbReference type="RefSeq" id="WP_239126231.1">
    <property type="nucleotide sequence ID" value="NZ_BONF01000048.1"/>
</dbReference>